<organism evidence="4 5">
    <name type="scientific">Arachnia propionica</name>
    <dbReference type="NCBI Taxonomy" id="1750"/>
    <lineage>
        <taxon>Bacteria</taxon>
        <taxon>Bacillati</taxon>
        <taxon>Actinomycetota</taxon>
        <taxon>Actinomycetes</taxon>
        <taxon>Propionibacteriales</taxon>
        <taxon>Propionibacteriaceae</taxon>
        <taxon>Arachnia</taxon>
    </lineage>
</organism>
<dbReference type="SMART" id="SM00563">
    <property type="entry name" value="PlsC"/>
    <property type="match status" value="1"/>
</dbReference>
<evidence type="ECO:0000256" key="2">
    <source>
        <dbReference type="ARBA" id="ARBA00023315"/>
    </source>
</evidence>
<dbReference type="Proteomes" id="UP000280819">
    <property type="component" value="Unassembled WGS sequence"/>
</dbReference>
<keyword evidence="1 4" id="KW-0808">Transferase</keyword>
<dbReference type="PANTHER" id="PTHR10434">
    <property type="entry name" value="1-ACYL-SN-GLYCEROL-3-PHOSPHATE ACYLTRANSFERASE"/>
    <property type="match status" value="1"/>
</dbReference>
<protein>
    <submittedName>
        <fullName evidence="4">1-acyl-sn-glycerol-3-phosphate acyltransferase</fullName>
    </submittedName>
</protein>
<name>A0A3P1T3M0_9ACTN</name>
<dbReference type="GO" id="GO:0006654">
    <property type="term" value="P:phosphatidic acid biosynthetic process"/>
    <property type="evidence" value="ECO:0007669"/>
    <property type="project" value="TreeGrafter"/>
</dbReference>
<dbReference type="GO" id="GO:0003841">
    <property type="term" value="F:1-acylglycerol-3-phosphate O-acyltransferase activity"/>
    <property type="evidence" value="ECO:0007669"/>
    <property type="project" value="TreeGrafter"/>
</dbReference>
<evidence type="ECO:0000259" key="3">
    <source>
        <dbReference type="SMART" id="SM00563"/>
    </source>
</evidence>
<dbReference type="EMBL" id="RQZG01000015">
    <property type="protein sequence ID" value="RRD03959.1"/>
    <property type="molecule type" value="Genomic_DNA"/>
</dbReference>
<accession>A0A3P1T3M0</accession>
<keyword evidence="2 4" id="KW-0012">Acyltransferase</keyword>
<comment type="caution">
    <text evidence="4">The sequence shown here is derived from an EMBL/GenBank/DDBJ whole genome shotgun (WGS) entry which is preliminary data.</text>
</comment>
<dbReference type="Pfam" id="PF01553">
    <property type="entry name" value="Acyltransferase"/>
    <property type="match status" value="1"/>
</dbReference>
<dbReference type="OrthoDB" id="9806008at2"/>
<reference evidence="4 5" key="1">
    <citation type="submission" date="2018-11" db="EMBL/GenBank/DDBJ databases">
        <title>Genomes From Bacteria Associated with the Canine Oral Cavity: a Test Case for Automated Genome-Based Taxonomic Assignment.</title>
        <authorList>
            <person name="Coil D.A."/>
            <person name="Jospin G."/>
            <person name="Darling A.E."/>
            <person name="Wallis C."/>
            <person name="Davis I.J."/>
            <person name="Harris S."/>
            <person name="Eisen J.A."/>
            <person name="Holcombe L.J."/>
            <person name="O'Flynn C."/>
        </authorList>
    </citation>
    <scope>NUCLEOTIDE SEQUENCE [LARGE SCALE GENOMIC DNA]</scope>
    <source>
        <strain evidence="4 5">OH887_COT-365</strain>
    </source>
</reference>
<dbReference type="SUPFAM" id="SSF69593">
    <property type="entry name" value="Glycerol-3-phosphate (1)-acyltransferase"/>
    <property type="match status" value="1"/>
</dbReference>
<dbReference type="AlphaFoldDB" id="A0A3P1T3M0"/>
<sequence length="224" mass="24176">MSGLVKRTWSGQENLPEGGCLVVANHISNFDVLALGEYLIWNGRWPRFLGKAEIWKVPLVGWFARQCRQIPVLRNTQQAKDSLIHARAALEAGDCVAIYPEGTITADPDGWPMVGRSGAARLALTTGVPVIPVGQIGADALLGGKNLKPLRLFSLRRRPISLVAGQPVDLSDLPVTATPGKEELAEATARIMDAIVGLVAGLRGEQAPAERWDLRVGARVPRVR</sequence>
<dbReference type="InterPro" id="IPR002123">
    <property type="entry name" value="Plipid/glycerol_acylTrfase"/>
</dbReference>
<evidence type="ECO:0000256" key="1">
    <source>
        <dbReference type="ARBA" id="ARBA00022679"/>
    </source>
</evidence>
<gene>
    <name evidence="4" type="ORF">EII34_12070</name>
</gene>
<dbReference type="GO" id="GO:0005886">
    <property type="term" value="C:plasma membrane"/>
    <property type="evidence" value="ECO:0007669"/>
    <property type="project" value="TreeGrafter"/>
</dbReference>
<dbReference type="CDD" id="cd07989">
    <property type="entry name" value="LPLAT_AGPAT-like"/>
    <property type="match status" value="1"/>
</dbReference>
<evidence type="ECO:0000313" key="5">
    <source>
        <dbReference type="Proteomes" id="UP000280819"/>
    </source>
</evidence>
<evidence type="ECO:0000313" key="4">
    <source>
        <dbReference type="EMBL" id="RRD03959.1"/>
    </source>
</evidence>
<feature type="domain" description="Phospholipid/glycerol acyltransferase" evidence="3">
    <location>
        <begin position="20"/>
        <end position="138"/>
    </location>
</feature>
<dbReference type="PANTHER" id="PTHR10434:SF55">
    <property type="entry name" value="POSSIBLE ACYLTRANSFERASE"/>
    <property type="match status" value="1"/>
</dbReference>
<proteinExistence type="predicted"/>